<reference evidence="4 5" key="1">
    <citation type="submission" date="2016-10" db="EMBL/GenBank/DDBJ databases">
        <authorList>
            <person name="de Groot N.N."/>
        </authorList>
    </citation>
    <scope>NUCLEOTIDE SEQUENCE [LARGE SCALE GENOMIC DNA]</scope>
    <source>
        <strain evidence="4 5">DSM 21001</strain>
    </source>
</reference>
<organism evidence="4 5">
    <name type="scientific">Granulicella pectinivorans</name>
    <dbReference type="NCBI Taxonomy" id="474950"/>
    <lineage>
        <taxon>Bacteria</taxon>
        <taxon>Pseudomonadati</taxon>
        <taxon>Acidobacteriota</taxon>
        <taxon>Terriglobia</taxon>
        <taxon>Terriglobales</taxon>
        <taxon>Acidobacteriaceae</taxon>
        <taxon>Granulicella</taxon>
    </lineage>
</organism>
<dbReference type="PANTHER" id="PTHR33121:SF70">
    <property type="entry name" value="SIGNALING PROTEIN YKOW"/>
    <property type="match status" value="1"/>
</dbReference>
<dbReference type="GO" id="GO:0000160">
    <property type="term" value="P:phosphorelay signal transduction system"/>
    <property type="evidence" value="ECO:0007669"/>
    <property type="project" value="InterPro"/>
</dbReference>
<dbReference type="SUPFAM" id="SSF141868">
    <property type="entry name" value="EAL domain-like"/>
    <property type="match status" value="1"/>
</dbReference>
<sequence length="404" mass="45019">MTIKPSILVIDDDFDICEFVSATAEAVGLNCLATTQIPEFLQALTPETALILLDLVMPETDGVELLRLLGEQQCKTGIVLISGVGRRIMETAEEMANELGLRVVGHLEKPFRMTELEAMLKKQTLPDGAAKIHTHTRASAQAKIAMTDVELQNAILNQEFILYYQPQIDIKSGAVKGVEGLVRWQHPKHGIVFPDDFIPRMEQIGLIDPLGWIVLMRGLTDLKQLMEKGGSNLRLSLNVSVSSLHDLRFPDKMAALIRESGVKSNQVILEITESGLIKELARTLDVLTRLRLKGVQLSIDDFGTGYSMMQQLNHIPATELKIDKSFVQNMSETDRDRVMVAKTIEIGHELGMKVVAEGVETATQLEFLRLNGCDIAQGYYVSKPLPLPEFLDWVEKYRAGRESE</sequence>
<dbReference type="CDD" id="cd01948">
    <property type="entry name" value="EAL"/>
    <property type="match status" value="1"/>
</dbReference>
<dbReference type="Pfam" id="PF00563">
    <property type="entry name" value="EAL"/>
    <property type="match status" value="1"/>
</dbReference>
<gene>
    <name evidence="4" type="ORF">SAMN05421771_1663</name>
</gene>
<feature type="modified residue" description="4-aspartylphosphate" evidence="1">
    <location>
        <position position="54"/>
    </location>
</feature>
<dbReference type="Pfam" id="PF00072">
    <property type="entry name" value="Response_reg"/>
    <property type="match status" value="1"/>
</dbReference>
<dbReference type="InterPro" id="IPR050706">
    <property type="entry name" value="Cyclic-di-GMP_PDE-like"/>
</dbReference>
<evidence type="ECO:0000313" key="5">
    <source>
        <dbReference type="Proteomes" id="UP000199024"/>
    </source>
</evidence>
<dbReference type="InterPro" id="IPR001789">
    <property type="entry name" value="Sig_transdc_resp-reg_receiver"/>
</dbReference>
<dbReference type="OrthoDB" id="9759607at2"/>
<keyword evidence="5" id="KW-1185">Reference proteome</keyword>
<dbReference type="SUPFAM" id="SSF52172">
    <property type="entry name" value="CheY-like"/>
    <property type="match status" value="1"/>
</dbReference>
<dbReference type="GO" id="GO:0071111">
    <property type="term" value="F:cyclic-guanylate-specific phosphodiesterase activity"/>
    <property type="evidence" value="ECO:0007669"/>
    <property type="project" value="InterPro"/>
</dbReference>
<dbReference type="InterPro" id="IPR035919">
    <property type="entry name" value="EAL_sf"/>
</dbReference>
<feature type="domain" description="EAL" evidence="3">
    <location>
        <begin position="144"/>
        <end position="398"/>
    </location>
</feature>
<dbReference type="InterPro" id="IPR011006">
    <property type="entry name" value="CheY-like_superfamily"/>
</dbReference>
<dbReference type="SMART" id="SM00448">
    <property type="entry name" value="REC"/>
    <property type="match status" value="1"/>
</dbReference>
<feature type="domain" description="Response regulatory" evidence="2">
    <location>
        <begin position="6"/>
        <end position="124"/>
    </location>
</feature>
<protein>
    <submittedName>
        <fullName evidence="4">EAL domain, c-di-GMP-specific phosphodiesterase class I (Or its enzymatically inactive variant)</fullName>
    </submittedName>
</protein>
<dbReference type="EMBL" id="FOZL01000001">
    <property type="protein sequence ID" value="SFS09541.1"/>
    <property type="molecule type" value="Genomic_DNA"/>
</dbReference>
<dbReference type="Gene3D" id="3.20.20.450">
    <property type="entry name" value="EAL domain"/>
    <property type="match status" value="1"/>
</dbReference>
<name>A0A1I6M1G9_9BACT</name>
<evidence type="ECO:0000313" key="4">
    <source>
        <dbReference type="EMBL" id="SFS09541.1"/>
    </source>
</evidence>
<dbReference type="PROSITE" id="PS50110">
    <property type="entry name" value="RESPONSE_REGULATORY"/>
    <property type="match status" value="1"/>
</dbReference>
<dbReference type="InterPro" id="IPR001633">
    <property type="entry name" value="EAL_dom"/>
</dbReference>
<dbReference type="Gene3D" id="3.40.50.2300">
    <property type="match status" value="1"/>
</dbReference>
<accession>A0A1I6M1G9</accession>
<dbReference type="RefSeq" id="WP_089838336.1">
    <property type="nucleotide sequence ID" value="NZ_FOZL01000001.1"/>
</dbReference>
<dbReference type="AlphaFoldDB" id="A0A1I6M1G9"/>
<evidence type="ECO:0000256" key="1">
    <source>
        <dbReference type="PROSITE-ProRule" id="PRU00169"/>
    </source>
</evidence>
<dbReference type="Proteomes" id="UP000199024">
    <property type="component" value="Unassembled WGS sequence"/>
</dbReference>
<evidence type="ECO:0000259" key="3">
    <source>
        <dbReference type="PROSITE" id="PS50883"/>
    </source>
</evidence>
<evidence type="ECO:0000259" key="2">
    <source>
        <dbReference type="PROSITE" id="PS50110"/>
    </source>
</evidence>
<proteinExistence type="predicted"/>
<keyword evidence="1" id="KW-0597">Phosphoprotein</keyword>
<dbReference type="STRING" id="474950.SAMN05421771_1663"/>
<dbReference type="PROSITE" id="PS50883">
    <property type="entry name" value="EAL"/>
    <property type="match status" value="1"/>
</dbReference>
<dbReference type="SMART" id="SM00052">
    <property type="entry name" value="EAL"/>
    <property type="match status" value="1"/>
</dbReference>
<dbReference type="PANTHER" id="PTHR33121">
    <property type="entry name" value="CYCLIC DI-GMP PHOSPHODIESTERASE PDEF"/>
    <property type="match status" value="1"/>
</dbReference>